<dbReference type="PANTHER" id="PTHR16950:SF16">
    <property type="entry name" value="ZINC TRANSPORTER ZIP13"/>
    <property type="match status" value="1"/>
</dbReference>
<dbReference type="AlphaFoldDB" id="A0A7J7GJI2"/>
<dbReference type="GO" id="GO:0005385">
    <property type="term" value="F:zinc ion transmembrane transporter activity"/>
    <property type="evidence" value="ECO:0007669"/>
    <property type="project" value="TreeGrafter"/>
</dbReference>
<reference evidence="2" key="1">
    <citation type="journal article" date="2020" name="Nat. Commun.">
        <title>Genome assembly of wild tea tree DASZ reveals pedigree and selection history of tea varieties.</title>
        <authorList>
            <person name="Zhang W."/>
            <person name="Zhang Y."/>
            <person name="Qiu H."/>
            <person name="Guo Y."/>
            <person name="Wan H."/>
            <person name="Zhang X."/>
            <person name="Scossa F."/>
            <person name="Alseekh S."/>
            <person name="Zhang Q."/>
            <person name="Wang P."/>
            <person name="Xu L."/>
            <person name="Schmidt M.H."/>
            <person name="Jia X."/>
            <person name="Li D."/>
            <person name="Zhu A."/>
            <person name="Guo F."/>
            <person name="Chen W."/>
            <person name="Ni D."/>
            <person name="Usadel B."/>
            <person name="Fernie A.R."/>
            <person name="Wen W."/>
        </authorList>
    </citation>
    <scope>NUCLEOTIDE SEQUENCE [LARGE SCALE GENOMIC DNA]</scope>
    <source>
        <strain evidence="2">cv. G240</strain>
    </source>
</reference>
<protein>
    <submittedName>
        <fullName evidence="1">Uncharacterized protein</fullName>
    </submittedName>
</protein>
<dbReference type="PANTHER" id="PTHR16950">
    <property type="entry name" value="ZINC TRANSPORTER SLC39A7 HISTIDINE-RICH MEMBRANE PROTEIN KE4"/>
    <property type="match status" value="1"/>
</dbReference>
<name>A0A7J7GJI2_CAMSI</name>
<accession>A0A7J7GJI2</accession>
<evidence type="ECO:0000313" key="1">
    <source>
        <dbReference type="EMBL" id="KAF5939604.1"/>
    </source>
</evidence>
<gene>
    <name evidence="1" type="ORF">HYC85_023863</name>
</gene>
<sequence length="155" mass="16152">MIIESGGLRESMDPIAQSLGDHFGTCLVCLGFGLQIGVLRKTSSGAGKDNISDAPNGSTHHIKSVVEKELSHSPSNLAFGYLNLFSDGVAFVMGQDQGQSSLIEGFTAGGFVYITVAKVLAEMNNGNSLAIKSTVLQLTSLISGMAVTLCISLVE</sequence>
<comment type="caution">
    <text evidence="1">The sequence shown here is derived from an EMBL/GenBank/DDBJ whole genome shotgun (WGS) entry which is preliminary data.</text>
</comment>
<reference evidence="1 2" key="2">
    <citation type="submission" date="2020-07" db="EMBL/GenBank/DDBJ databases">
        <title>Genome assembly of wild tea tree DASZ reveals pedigree and selection history of tea varieties.</title>
        <authorList>
            <person name="Zhang W."/>
        </authorList>
    </citation>
    <scope>NUCLEOTIDE SEQUENCE [LARGE SCALE GENOMIC DNA]</scope>
    <source>
        <strain evidence="2">cv. G240</strain>
        <tissue evidence="1">Leaf</tissue>
    </source>
</reference>
<keyword evidence="2" id="KW-1185">Reference proteome</keyword>
<proteinExistence type="predicted"/>
<dbReference type="Proteomes" id="UP000593564">
    <property type="component" value="Unassembled WGS sequence"/>
</dbReference>
<organism evidence="1 2">
    <name type="scientific">Camellia sinensis</name>
    <name type="common">Tea plant</name>
    <name type="synonym">Thea sinensis</name>
    <dbReference type="NCBI Taxonomy" id="4442"/>
    <lineage>
        <taxon>Eukaryota</taxon>
        <taxon>Viridiplantae</taxon>
        <taxon>Streptophyta</taxon>
        <taxon>Embryophyta</taxon>
        <taxon>Tracheophyta</taxon>
        <taxon>Spermatophyta</taxon>
        <taxon>Magnoliopsida</taxon>
        <taxon>eudicotyledons</taxon>
        <taxon>Gunneridae</taxon>
        <taxon>Pentapetalae</taxon>
        <taxon>asterids</taxon>
        <taxon>Ericales</taxon>
        <taxon>Theaceae</taxon>
        <taxon>Camellia</taxon>
    </lineage>
</organism>
<dbReference type="GO" id="GO:0006882">
    <property type="term" value="P:intracellular zinc ion homeostasis"/>
    <property type="evidence" value="ECO:0007669"/>
    <property type="project" value="TreeGrafter"/>
</dbReference>
<dbReference type="EMBL" id="JACBKZ010000011">
    <property type="protein sequence ID" value="KAF5939604.1"/>
    <property type="molecule type" value="Genomic_DNA"/>
</dbReference>
<evidence type="ECO:0000313" key="2">
    <source>
        <dbReference type="Proteomes" id="UP000593564"/>
    </source>
</evidence>